<dbReference type="InterPro" id="IPR018357">
    <property type="entry name" value="Hexapep_transf_CS"/>
</dbReference>
<dbReference type="InterPro" id="IPR011004">
    <property type="entry name" value="Trimer_LpxA-like_sf"/>
</dbReference>
<dbReference type="PROSITE" id="PS00101">
    <property type="entry name" value="HEXAPEP_TRANSFERASES"/>
    <property type="match status" value="1"/>
</dbReference>
<comment type="similarity">
    <text evidence="1">Belongs to the transferase hexapeptide repeat family.</text>
</comment>
<reference evidence="5" key="1">
    <citation type="submission" date="2021-04" db="EMBL/GenBank/DDBJ databases">
        <title>Pseudaminobacter soli sp. nov., isolated from paddy soil contaminated by heavy metals.</title>
        <authorList>
            <person name="Zhang K."/>
        </authorList>
    </citation>
    <scope>NUCLEOTIDE SEQUENCE</scope>
    <source>
        <strain evidence="5">19-2017</strain>
    </source>
</reference>
<dbReference type="PANTHER" id="PTHR43300:SF4">
    <property type="entry name" value="ACYL-[ACYL-CARRIER-PROTEIN]--UDP-N-ACETYLGLUCOSAMINE O-ACYLTRANSFERASE"/>
    <property type="match status" value="1"/>
</dbReference>
<evidence type="ECO:0000313" key="6">
    <source>
        <dbReference type="Proteomes" id="UP000680348"/>
    </source>
</evidence>
<dbReference type="PANTHER" id="PTHR43300">
    <property type="entry name" value="ACETYLTRANSFERASE"/>
    <property type="match status" value="1"/>
</dbReference>
<dbReference type="SUPFAM" id="SSF51161">
    <property type="entry name" value="Trimeric LpxA-like enzymes"/>
    <property type="match status" value="1"/>
</dbReference>
<dbReference type="EMBL" id="JAGWCR010000006">
    <property type="protein sequence ID" value="MBS3649416.1"/>
    <property type="molecule type" value="Genomic_DNA"/>
</dbReference>
<keyword evidence="6" id="KW-1185">Reference proteome</keyword>
<dbReference type="AlphaFoldDB" id="A0A942I9I5"/>
<evidence type="ECO:0000256" key="1">
    <source>
        <dbReference type="ARBA" id="ARBA00007274"/>
    </source>
</evidence>
<dbReference type="InterPro" id="IPR050179">
    <property type="entry name" value="Trans_hexapeptide_repeat"/>
</dbReference>
<evidence type="ECO:0000256" key="3">
    <source>
        <dbReference type="ARBA" id="ARBA00022737"/>
    </source>
</evidence>
<evidence type="ECO:0000256" key="2">
    <source>
        <dbReference type="ARBA" id="ARBA00022679"/>
    </source>
</evidence>
<evidence type="ECO:0000313" key="5">
    <source>
        <dbReference type="EMBL" id="MBS3649416.1"/>
    </source>
</evidence>
<evidence type="ECO:0000256" key="4">
    <source>
        <dbReference type="ARBA" id="ARBA00023315"/>
    </source>
</evidence>
<sequence length="167" mass="17432">MIVADVELEEGVVIHHPDLVNLYGCRIGAGSRIGAFVEIQRNAVIGRNCKVSTHSFICEGVTLEDGVFVGHGVMFTNDLYPRAVNPDGRLQTDRDWSVVTTTVKRGASIGSNATVLAGLTIGEGAIVGAGAVVSHDVPDYAIVAGVPAIVIGEAADRPQLRRTGSIG</sequence>
<comment type="caution">
    <text evidence="5">The sequence shown here is derived from an EMBL/GenBank/DDBJ whole genome shotgun (WGS) entry which is preliminary data.</text>
</comment>
<protein>
    <submittedName>
        <fullName evidence="5">N-acetyltransferase</fullName>
    </submittedName>
</protein>
<dbReference type="Gene3D" id="2.160.10.10">
    <property type="entry name" value="Hexapeptide repeat proteins"/>
    <property type="match status" value="2"/>
</dbReference>
<dbReference type="RefSeq" id="WP_188254985.1">
    <property type="nucleotide sequence ID" value="NZ_JABVCF010000006.1"/>
</dbReference>
<dbReference type="InterPro" id="IPR001451">
    <property type="entry name" value="Hexapep"/>
</dbReference>
<name>A0A942I9I5_9HYPH</name>
<keyword evidence="2" id="KW-0808">Transferase</keyword>
<dbReference type="Proteomes" id="UP000680348">
    <property type="component" value="Unassembled WGS sequence"/>
</dbReference>
<dbReference type="CDD" id="cd03358">
    <property type="entry name" value="LbH_WxcM_N_like"/>
    <property type="match status" value="1"/>
</dbReference>
<organism evidence="5 6">
    <name type="scientific">Pseudaminobacter soli</name>
    <name type="common">ex Zhang et al. 2022</name>
    <dbReference type="NCBI Taxonomy" id="2831468"/>
    <lineage>
        <taxon>Bacteria</taxon>
        <taxon>Pseudomonadati</taxon>
        <taxon>Pseudomonadota</taxon>
        <taxon>Alphaproteobacteria</taxon>
        <taxon>Hyphomicrobiales</taxon>
        <taxon>Phyllobacteriaceae</taxon>
        <taxon>Pseudaminobacter</taxon>
    </lineage>
</organism>
<keyword evidence="3" id="KW-0677">Repeat</keyword>
<dbReference type="Pfam" id="PF00132">
    <property type="entry name" value="Hexapep"/>
    <property type="match status" value="2"/>
</dbReference>
<accession>A0A942I9I5</accession>
<gene>
    <name evidence="5" type="ORF">KEU06_12435</name>
</gene>
<keyword evidence="4" id="KW-0012">Acyltransferase</keyword>
<dbReference type="GO" id="GO:0016746">
    <property type="term" value="F:acyltransferase activity"/>
    <property type="evidence" value="ECO:0007669"/>
    <property type="project" value="UniProtKB-KW"/>
</dbReference>
<proteinExistence type="inferred from homology"/>